<feature type="transmembrane region" description="Helical" evidence="2">
    <location>
        <begin position="86"/>
        <end position="107"/>
    </location>
</feature>
<dbReference type="OrthoDB" id="8607342at2"/>
<keyword evidence="5" id="KW-1185">Reference proteome</keyword>
<feature type="domain" description="CAAX prenyl protease 2/Lysostaphin resistance protein A-like" evidence="3">
    <location>
        <begin position="126"/>
        <end position="218"/>
    </location>
</feature>
<sequence>MDTKKESKLVYVKYLFFLFLFFLLSSTPDIAMGILIGLDFSDRLIAVIILGLNGLIIRFVYKKYLRKTKDNSFENENFNELKWKKILFVLVMYGIMYLIDLLFSTFLDIGTPENQKILEEMFRMTPITIAMMTVVVAPIVEELIFRGLFTTYFMKNETALSKIVIVVTSSLFFGLIHEVTPSLSLLYYSSIGTMLSITYLYTKNIKYNILLHFINNLLATYMMFTS</sequence>
<protein>
    <recommendedName>
        <fullName evidence="3">CAAX prenyl protease 2/Lysostaphin resistance protein A-like domain-containing protein</fullName>
    </recommendedName>
</protein>
<feature type="transmembrane region" description="Helical" evidence="2">
    <location>
        <begin position="12"/>
        <end position="38"/>
    </location>
</feature>
<dbReference type="GeneID" id="63146697"/>
<dbReference type="PANTHER" id="PTHR36435">
    <property type="entry name" value="SLR1288 PROTEIN"/>
    <property type="match status" value="1"/>
</dbReference>
<dbReference type="Proteomes" id="UP000288197">
    <property type="component" value="Unassembled WGS sequence"/>
</dbReference>
<gene>
    <name evidence="4" type="ORF">CBF32_08010</name>
</gene>
<feature type="transmembrane region" description="Helical" evidence="2">
    <location>
        <begin position="160"/>
        <end position="179"/>
    </location>
</feature>
<dbReference type="InterPro" id="IPR003675">
    <property type="entry name" value="Rce1/LyrA-like_dom"/>
</dbReference>
<dbReference type="RefSeq" id="WP_114289857.1">
    <property type="nucleotide sequence ID" value="NZ_CP081459.1"/>
</dbReference>
<comment type="similarity">
    <text evidence="1">Belongs to the UPF0177 family.</text>
</comment>
<name>A0A369AV22_9ENTE</name>
<organism evidence="4 5">
    <name type="scientific">Vagococcus fluvialis</name>
    <dbReference type="NCBI Taxonomy" id="2738"/>
    <lineage>
        <taxon>Bacteria</taxon>
        <taxon>Bacillati</taxon>
        <taxon>Bacillota</taxon>
        <taxon>Bacilli</taxon>
        <taxon>Lactobacillales</taxon>
        <taxon>Enterococcaceae</taxon>
        <taxon>Vagococcus</taxon>
    </lineage>
</organism>
<keyword evidence="2" id="KW-1133">Transmembrane helix</keyword>
<comment type="caution">
    <text evidence="4">The sequence shown here is derived from an EMBL/GenBank/DDBJ whole genome shotgun (WGS) entry which is preliminary data.</text>
</comment>
<accession>A0A369AV22</accession>
<feature type="transmembrane region" description="Helical" evidence="2">
    <location>
        <begin position="185"/>
        <end position="202"/>
    </location>
</feature>
<evidence type="ECO:0000259" key="3">
    <source>
        <dbReference type="Pfam" id="PF02517"/>
    </source>
</evidence>
<evidence type="ECO:0000313" key="5">
    <source>
        <dbReference type="Proteomes" id="UP000288197"/>
    </source>
</evidence>
<dbReference type="PANTHER" id="PTHR36435:SF1">
    <property type="entry name" value="CAAX AMINO TERMINAL PROTEASE FAMILY PROTEIN"/>
    <property type="match status" value="1"/>
</dbReference>
<keyword evidence="2" id="KW-0472">Membrane</keyword>
<feature type="transmembrane region" description="Helical" evidence="2">
    <location>
        <begin position="127"/>
        <end position="148"/>
    </location>
</feature>
<dbReference type="AlphaFoldDB" id="A0A369AV22"/>
<dbReference type="Pfam" id="PF02517">
    <property type="entry name" value="Rce1-like"/>
    <property type="match status" value="1"/>
</dbReference>
<proteinExistence type="inferred from homology"/>
<feature type="transmembrane region" description="Helical" evidence="2">
    <location>
        <begin position="44"/>
        <end position="61"/>
    </location>
</feature>
<evidence type="ECO:0000256" key="1">
    <source>
        <dbReference type="ARBA" id="ARBA00009067"/>
    </source>
</evidence>
<dbReference type="GO" id="GO:0004175">
    <property type="term" value="F:endopeptidase activity"/>
    <property type="evidence" value="ECO:0007669"/>
    <property type="project" value="UniProtKB-ARBA"/>
</dbReference>
<dbReference type="GO" id="GO:0080120">
    <property type="term" value="P:CAAX-box protein maturation"/>
    <property type="evidence" value="ECO:0007669"/>
    <property type="project" value="UniProtKB-ARBA"/>
</dbReference>
<feature type="transmembrane region" description="Helical" evidence="2">
    <location>
        <begin position="209"/>
        <end position="224"/>
    </location>
</feature>
<evidence type="ECO:0000313" key="4">
    <source>
        <dbReference type="EMBL" id="RSU01469.1"/>
    </source>
</evidence>
<dbReference type="EMBL" id="NGJX01000007">
    <property type="protein sequence ID" value="RSU01469.1"/>
    <property type="molecule type" value="Genomic_DNA"/>
</dbReference>
<dbReference type="InterPro" id="IPR052710">
    <property type="entry name" value="CAAX_protease"/>
</dbReference>
<evidence type="ECO:0000256" key="2">
    <source>
        <dbReference type="SAM" id="Phobius"/>
    </source>
</evidence>
<reference evidence="4 5" key="1">
    <citation type="submission" date="2017-05" db="EMBL/GenBank/DDBJ databases">
        <title>Vagococcus spp. assemblies.</title>
        <authorList>
            <person name="Gulvik C.A."/>
        </authorList>
    </citation>
    <scope>NUCLEOTIDE SEQUENCE [LARGE SCALE GENOMIC DNA]</scope>
    <source>
        <strain evidence="4 5">NCFB 2497</strain>
    </source>
</reference>
<keyword evidence="2" id="KW-0812">Transmembrane</keyword>